<dbReference type="Proteomes" id="UP001498398">
    <property type="component" value="Unassembled WGS sequence"/>
</dbReference>
<feature type="region of interest" description="Disordered" evidence="3">
    <location>
        <begin position="74"/>
        <end position="94"/>
    </location>
</feature>
<feature type="compositionally biased region" description="Basic and acidic residues" evidence="3">
    <location>
        <begin position="152"/>
        <end position="170"/>
    </location>
</feature>
<evidence type="ECO:0000313" key="6">
    <source>
        <dbReference type="Proteomes" id="UP001498398"/>
    </source>
</evidence>
<evidence type="ECO:0000313" key="5">
    <source>
        <dbReference type="EMBL" id="KAK7457128.1"/>
    </source>
</evidence>
<dbReference type="EMBL" id="JBANRG010000020">
    <property type="protein sequence ID" value="KAK7457128.1"/>
    <property type="molecule type" value="Genomic_DNA"/>
</dbReference>
<evidence type="ECO:0000256" key="2">
    <source>
        <dbReference type="PROSITE-ProRule" id="PRU00192"/>
    </source>
</evidence>
<reference evidence="5 6" key="1">
    <citation type="submission" date="2024-01" db="EMBL/GenBank/DDBJ databases">
        <title>A draft genome for the cacao thread blight pathogen Marasmiellus scandens.</title>
        <authorList>
            <person name="Baruah I.K."/>
            <person name="Leung J."/>
            <person name="Bukari Y."/>
            <person name="Amoako-Attah I."/>
            <person name="Meinhardt L.W."/>
            <person name="Bailey B.A."/>
            <person name="Cohen S.P."/>
        </authorList>
    </citation>
    <scope>NUCLEOTIDE SEQUENCE [LARGE SCALE GENOMIC DNA]</scope>
    <source>
        <strain evidence="5 6">GH-19</strain>
    </source>
</reference>
<accession>A0ABR1JBM2</accession>
<feature type="compositionally biased region" description="Basic and acidic residues" evidence="3">
    <location>
        <begin position="262"/>
        <end position="271"/>
    </location>
</feature>
<dbReference type="InterPro" id="IPR001452">
    <property type="entry name" value="SH3_domain"/>
</dbReference>
<proteinExistence type="predicted"/>
<keyword evidence="1 2" id="KW-0728">SH3 domain</keyword>
<evidence type="ECO:0000259" key="4">
    <source>
        <dbReference type="PROSITE" id="PS50002"/>
    </source>
</evidence>
<protein>
    <recommendedName>
        <fullName evidence="4">SH3 domain-containing protein</fullName>
    </recommendedName>
</protein>
<organism evidence="5 6">
    <name type="scientific">Marasmiellus scandens</name>
    <dbReference type="NCBI Taxonomy" id="2682957"/>
    <lineage>
        <taxon>Eukaryota</taxon>
        <taxon>Fungi</taxon>
        <taxon>Dikarya</taxon>
        <taxon>Basidiomycota</taxon>
        <taxon>Agaricomycotina</taxon>
        <taxon>Agaricomycetes</taxon>
        <taxon>Agaricomycetidae</taxon>
        <taxon>Agaricales</taxon>
        <taxon>Marasmiineae</taxon>
        <taxon>Omphalotaceae</taxon>
        <taxon>Marasmiellus</taxon>
    </lineage>
</organism>
<dbReference type="Gene3D" id="2.30.30.40">
    <property type="entry name" value="SH3 Domains"/>
    <property type="match status" value="1"/>
</dbReference>
<comment type="caution">
    <text evidence="5">The sequence shown here is derived from an EMBL/GenBank/DDBJ whole genome shotgun (WGS) entry which is preliminary data.</text>
</comment>
<dbReference type="SUPFAM" id="SSF50044">
    <property type="entry name" value="SH3-domain"/>
    <property type="match status" value="1"/>
</dbReference>
<feature type="domain" description="SH3" evidence="4">
    <location>
        <begin position="17"/>
        <end position="77"/>
    </location>
</feature>
<sequence length="406" mass="45446">MEFDTGDNSTFPGVEDLPSNEYIVIREFISSLPDELAVKGGEIVLVTRTSEDGWSLVRNKRGGTGMVPFECLIPKVHPSSPSTQRTPESEQDASARVLADNSSPSLIIWPENVSLSNESLLVEPLPPFPRFSVDIFSICLPSFENELPTTHGLDKSDNVPEKEPPFEPDKSTPSSTINVLSDSRKFTIPVDERGGKSEHLLCEEPGRETIYGKYAENQESITTPDKIVEPAFVPEPLLNSPHPSPSKGTDDYPSSYIVNGDSDNRESTAKEHPNTISGIIHNNISGDLHTSTINDSSTTTNSHNVHIHITTNSHNTNSTQSHYFDHKCSNRYRTNDHNRKRRWTITELIYVPIPASCTNFLPLAYSVIPWDSAQRSVYWAWDAQWLQSWCMPVLQWTQIPYPSGVW</sequence>
<evidence type="ECO:0000256" key="1">
    <source>
        <dbReference type="ARBA" id="ARBA00022443"/>
    </source>
</evidence>
<gene>
    <name evidence="5" type="ORF">VKT23_010428</name>
</gene>
<name>A0ABR1JBM2_9AGAR</name>
<dbReference type="PROSITE" id="PS50002">
    <property type="entry name" value="SH3"/>
    <property type="match status" value="1"/>
</dbReference>
<feature type="region of interest" description="Disordered" evidence="3">
    <location>
        <begin position="149"/>
        <end position="177"/>
    </location>
</feature>
<dbReference type="Pfam" id="PF07653">
    <property type="entry name" value="SH3_2"/>
    <property type="match status" value="1"/>
</dbReference>
<keyword evidence="6" id="KW-1185">Reference proteome</keyword>
<dbReference type="InterPro" id="IPR036028">
    <property type="entry name" value="SH3-like_dom_sf"/>
</dbReference>
<evidence type="ECO:0000256" key="3">
    <source>
        <dbReference type="SAM" id="MobiDB-lite"/>
    </source>
</evidence>
<feature type="region of interest" description="Disordered" evidence="3">
    <location>
        <begin position="234"/>
        <end position="271"/>
    </location>
</feature>
<dbReference type="SMART" id="SM00326">
    <property type="entry name" value="SH3"/>
    <property type="match status" value="1"/>
</dbReference>